<evidence type="ECO:0000313" key="2">
    <source>
        <dbReference type="Proteomes" id="UP000253324"/>
    </source>
</evidence>
<gene>
    <name evidence="1" type="ORF">C7476_11925</name>
</gene>
<dbReference type="AlphaFoldDB" id="A0A368YLR9"/>
<sequence length="62" mass="6732">MMSTRKNLTRPFKKLGAEDAVARGIGIKVVADKGSTPPGYGYQPLLVRKDPVESGKYKSLPI</sequence>
<dbReference type="Proteomes" id="UP000253324">
    <property type="component" value="Unassembled WGS sequence"/>
</dbReference>
<evidence type="ECO:0000313" key="1">
    <source>
        <dbReference type="EMBL" id="RCW79104.1"/>
    </source>
</evidence>
<dbReference type="EMBL" id="QPJM01000019">
    <property type="protein sequence ID" value="RCW79104.1"/>
    <property type="molecule type" value="Genomic_DNA"/>
</dbReference>
<comment type="caution">
    <text evidence="1">The sequence shown here is derived from an EMBL/GenBank/DDBJ whole genome shotgun (WGS) entry which is preliminary data.</text>
</comment>
<keyword evidence="2" id="KW-1185">Reference proteome</keyword>
<reference evidence="1 2" key="1">
    <citation type="submission" date="2018-07" db="EMBL/GenBank/DDBJ databases">
        <title>Genomic Encyclopedia of Type Strains, Phase III (KMG-III): the genomes of soil and plant-associated and newly described type strains.</title>
        <authorList>
            <person name="Whitman W."/>
        </authorList>
    </citation>
    <scope>NUCLEOTIDE SEQUENCE [LARGE SCALE GENOMIC DNA]</scope>
    <source>
        <strain evidence="1 2">31-25a</strain>
    </source>
</reference>
<organism evidence="1 2">
    <name type="scientific">Phyllobacterium bourgognense</name>
    <dbReference type="NCBI Taxonomy" id="314236"/>
    <lineage>
        <taxon>Bacteria</taxon>
        <taxon>Pseudomonadati</taxon>
        <taxon>Pseudomonadota</taxon>
        <taxon>Alphaproteobacteria</taxon>
        <taxon>Hyphomicrobiales</taxon>
        <taxon>Phyllobacteriaceae</taxon>
        <taxon>Phyllobacterium</taxon>
    </lineage>
</organism>
<accession>A0A368YLR9</accession>
<proteinExistence type="predicted"/>
<name>A0A368YLR9_9HYPH</name>
<protein>
    <submittedName>
        <fullName evidence="1">Uncharacterized protein</fullName>
    </submittedName>
</protein>